<organism evidence="4 5">
    <name type="scientific">Dorea hominis</name>
    <dbReference type="NCBI Taxonomy" id="2763040"/>
    <lineage>
        <taxon>Bacteria</taxon>
        <taxon>Bacillati</taxon>
        <taxon>Bacillota</taxon>
        <taxon>Clostridia</taxon>
        <taxon>Lachnospirales</taxon>
        <taxon>Lachnospiraceae</taxon>
        <taxon>Dorea</taxon>
    </lineage>
</organism>
<reference evidence="4 5" key="1">
    <citation type="submission" date="2020-08" db="EMBL/GenBank/DDBJ databases">
        <title>Genome public.</title>
        <authorList>
            <person name="Liu C."/>
            <person name="Sun Q."/>
        </authorList>
    </citation>
    <scope>NUCLEOTIDE SEQUENCE [LARGE SCALE GENOMIC DNA]</scope>
    <source>
        <strain evidence="4 5">NSJ-36</strain>
    </source>
</reference>
<evidence type="ECO:0000259" key="3">
    <source>
        <dbReference type="Pfam" id="PF00892"/>
    </source>
</evidence>
<proteinExistence type="inferred from homology"/>
<keyword evidence="2" id="KW-0812">Transmembrane</keyword>
<sequence>MWFWLALIALLCWSGSDLFSKIGCRNGNEKYNHLKMVIAVGVVMGIHAAIEIFVQGVEINLHVIWTYLPVSLLYIGSMTLGYLGLQYIELSISSPICNASGALVAVTTLVTGQFDTEHKAILIAVILVCVGVIGLGVVESKEDDELRKKRQEAGNYQYAKSWLALALPLAYCLLDAAGTYADNRVLETLNESSANVAYELTFFIAAVVCFIYVIVIKKDHFTLKLEVPKYTGAICETAGQLAYIFAIADSKHLTMSAPMISSYCVVSVLWSRIFLKEKLSWKHYLMILFVAIGIVIMGVYDV</sequence>
<feature type="transmembrane region" description="Helical" evidence="2">
    <location>
        <begin position="283"/>
        <end position="300"/>
    </location>
</feature>
<dbReference type="EMBL" id="JACOOY010000015">
    <property type="protein sequence ID" value="MBC5665811.1"/>
    <property type="molecule type" value="Genomic_DNA"/>
</dbReference>
<protein>
    <submittedName>
        <fullName evidence="4">EamA family transporter</fullName>
    </submittedName>
</protein>
<dbReference type="SUPFAM" id="SSF103481">
    <property type="entry name" value="Multidrug resistance efflux transporter EmrE"/>
    <property type="match status" value="1"/>
</dbReference>
<dbReference type="RefSeq" id="WP_118520385.1">
    <property type="nucleotide sequence ID" value="NZ_JACOOY010000015.1"/>
</dbReference>
<evidence type="ECO:0000313" key="4">
    <source>
        <dbReference type="EMBL" id="MBC5665811.1"/>
    </source>
</evidence>
<feature type="transmembrane region" description="Helical" evidence="2">
    <location>
        <begin position="66"/>
        <end position="85"/>
    </location>
</feature>
<comment type="similarity">
    <text evidence="1">Belongs to the EamA transporter family.</text>
</comment>
<keyword evidence="2" id="KW-0472">Membrane</keyword>
<evidence type="ECO:0000256" key="1">
    <source>
        <dbReference type="ARBA" id="ARBA00007362"/>
    </source>
</evidence>
<dbReference type="Pfam" id="PF00892">
    <property type="entry name" value="EamA"/>
    <property type="match status" value="1"/>
</dbReference>
<name>A0ABR7EWT1_9FIRM</name>
<keyword evidence="2" id="KW-1133">Transmembrane helix</keyword>
<feature type="transmembrane region" description="Helical" evidence="2">
    <location>
        <begin position="120"/>
        <end position="138"/>
    </location>
</feature>
<keyword evidence="5" id="KW-1185">Reference proteome</keyword>
<dbReference type="InterPro" id="IPR000620">
    <property type="entry name" value="EamA_dom"/>
</dbReference>
<dbReference type="Proteomes" id="UP000647235">
    <property type="component" value="Unassembled WGS sequence"/>
</dbReference>
<feature type="transmembrane region" description="Helical" evidence="2">
    <location>
        <begin position="196"/>
        <end position="215"/>
    </location>
</feature>
<comment type="caution">
    <text evidence="4">The sequence shown here is derived from an EMBL/GenBank/DDBJ whole genome shotgun (WGS) entry which is preliminary data.</text>
</comment>
<feature type="transmembrane region" description="Helical" evidence="2">
    <location>
        <begin position="159"/>
        <end position="181"/>
    </location>
</feature>
<feature type="transmembrane region" description="Helical" evidence="2">
    <location>
        <begin position="36"/>
        <end position="54"/>
    </location>
</feature>
<dbReference type="InterPro" id="IPR037185">
    <property type="entry name" value="EmrE-like"/>
</dbReference>
<evidence type="ECO:0000313" key="5">
    <source>
        <dbReference type="Proteomes" id="UP000647235"/>
    </source>
</evidence>
<feature type="domain" description="EamA" evidence="3">
    <location>
        <begin position="200"/>
        <end position="297"/>
    </location>
</feature>
<evidence type="ECO:0000256" key="2">
    <source>
        <dbReference type="SAM" id="Phobius"/>
    </source>
</evidence>
<gene>
    <name evidence="4" type="ORF">H8S07_11160</name>
</gene>
<accession>A0ABR7EWT1</accession>